<dbReference type="AlphaFoldDB" id="A0ABD6AUJ7"/>
<dbReference type="Proteomes" id="UP001597187">
    <property type="component" value="Unassembled WGS sequence"/>
</dbReference>
<reference evidence="2 3" key="1">
    <citation type="journal article" date="2019" name="Int. J. Syst. Evol. Microbiol.">
        <title>The Global Catalogue of Microorganisms (GCM) 10K type strain sequencing project: providing services to taxonomists for standard genome sequencing and annotation.</title>
        <authorList>
            <consortium name="The Broad Institute Genomics Platform"/>
            <consortium name="The Broad Institute Genome Sequencing Center for Infectious Disease"/>
            <person name="Wu L."/>
            <person name="Ma J."/>
        </authorList>
    </citation>
    <scope>NUCLEOTIDE SEQUENCE [LARGE SCALE GENOMIC DNA]</scope>
    <source>
        <strain evidence="2 3">CGMCC 1.12563</strain>
    </source>
</reference>
<keyword evidence="3" id="KW-1185">Reference proteome</keyword>
<dbReference type="PANTHER" id="PTHR39518">
    <property type="entry name" value="UPF0215 PROTEIN MJ1150"/>
    <property type="match status" value="1"/>
</dbReference>
<evidence type="ECO:0000313" key="3">
    <source>
        <dbReference type="Proteomes" id="UP001597187"/>
    </source>
</evidence>
<evidence type="ECO:0000313" key="2">
    <source>
        <dbReference type="EMBL" id="MFD1513242.1"/>
    </source>
</evidence>
<evidence type="ECO:0000256" key="1">
    <source>
        <dbReference type="HAMAP-Rule" id="MF_00582"/>
    </source>
</evidence>
<proteinExistence type="inferred from homology"/>
<protein>
    <recommendedName>
        <fullName evidence="1">UPF0215 protein ACFSBT_08130</fullName>
    </recommendedName>
</protein>
<dbReference type="PANTHER" id="PTHR39518:SF2">
    <property type="entry name" value="UPF0215 PROTEIN MJ1150"/>
    <property type="match status" value="1"/>
</dbReference>
<dbReference type="EMBL" id="JBHUDC010000003">
    <property type="protein sequence ID" value="MFD1513242.1"/>
    <property type="molecule type" value="Genomic_DNA"/>
</dbReference>
<comment type="caution">
    <text evidence="2">The sequence shown here is derived from an EMBL/GenBank/DDBJ whole genome shotgun (WGS) entry which is preliminary data.</text>
</comment>
<sequence length="187" mass="19994">MTLRGRVLGVAESHGTGSQSTIAGAVCRPDRALDGLAFSTISHGGSDSTARIAALTEDLGREDVQALVLAGVAPAWFNLVDLRTLAERVDRPVLAVSFEASPGLEPALREQFDGEALDRRLAVYDRLPDRRTVSVNDETLYLRSVGCDYATAVDLVRRHTPEGGRPEPLRVARLAARAADTFRGGSA</sequence>
<dbReference type="Pfam" id="PF01949">
    <property type="entry name" value="Endo_dU"/>
    <property type="match status" value="1"/>
</dbReference>
<dbReference type="Gene3D" id="3.30.2170.10">
    <property type="entry name" value="archaeoglobus fulgidus dsm 4304 superfamily"/>
    <property type="match status" value="1"/>
</dbReference>
<dbReference type="InterPro" id="IPR002802">
    <property type="entry name" value="Endo_dU"/>
</dbReference>
<comment type="similarity">
    <text evidence="1">Belongs to the UPF0215 family.</text>
</comment>
<organism evidence="2 3">
    <name type="scientific">Halomarina rubra</name>
    <dbReference type="NCBI Taxonomy" id="2071873"/>
    <lineage>
        <taxon>Archaea</taxon>
        <taxon>Methanobacteriati</taxon>
        <taxon>Methanobacteriota</taxon>
        <taxon>Stenosarchaea group</taxon>
        <taxon>Halobacteria</taxon>
        <taxon>Halobacteriales</taxon>
        <taxon>Natronomonadaceae</taxon>
        <taxon>Halomarina</taxon>
    </lineage>
</organism>
<gene>
    <name evidence="2" type="ORF">ACFSBT_08130</name>
</gene>
<accession>A0ABD6AUJ7</accession>
<dbReference type="RefSeq" id="WP_250873197.1">
    <property type="nucleotide sequence ID" value="NZ_JALXFV010000003.1"/>
</dbReference>
<dbReference type="HAMAP" id="MF_00582">
    <property type="entry name" value="UPF0215"/>
    <property type="match status" value="1"/>
</dbReference>
<name>A0ABD6AUJ7_9EURY</name>